<dbReference type="GO" id="GO:0016787">
    <property type="term" value="F:hydrolase activity"/>
    <property type="evidence" value="ECO:0007669"/>
    <property type="project" value="UniProtKB-KW"/>
</dbReference>
<keyword evidence="3" id="KW-0540">Nuclease</keyword>
<organism evidence="9 10">
    <name type="scientific">Brachionus calyciflorus</name>
    <dbReference type="NCBI Taxonomy" id="104777"/>
    <lineage>
        <taxon>Eukaryota</taxon>
        <taxon>Metazoa</taxon>
        <taxon>Spiralia</taxon>
        <taxon>Gnathifera</taxon>
        <taxon>Rotifera</taxon>
        <taxon>Eurotatoria</taxon>
        <taxon>Monogononta</taxon>
        <taxon>Pseudotrocha</taxon>
        <taxon>Ploima</taxon>
        <taxon>Brachionidae</taxon>
        <taxon>Brachionus</taxon>
    </lineage>
</organism>
<dbReference type="AlphaFoldDB" id="A0A813TS71"/>
<dbReference type="GO" id="GO:0015074">
    <property type="term" value="P:DNA integration"/>
    <property type="evidence" value="ECO:0007669"/>
    <property type="project" value="InterPro"/>
</dbReference>
<evidence type="ECO:0000313" key="10">
    <source>
        <dbReference type="Proteomes" id="UP000663879"/>
    </source>
</evidence>
<dbReference type="GO" id="GO:0004519">
    <property type="term" value="F:endonuclease activity"/>
    <property type="evidence" value="ECO:0007669"/>
    <property type="project" value="UniProtKB-KW"/>
</dbReference>
<accession>A0A813TS71</accession>
<dbReference type="InterPro" id="IPR043502">
    <property type="entry name" value="DNA/RNA_pol_sf"/>
</dbReference>
<evidence type="ECO:0000256" key="4">
    <source>
        <dbReference type="ARBA" id="ARBA00022759"/>
    </source>
</evidence>
<dbReference type="InterPro" id="IPR036397">
    <property type="entry name" value="RNaseH_sf"/>
</dbReference>
<feature type="region of interest" description="Disordered" evidence="7">
    <location>
        <begin position="454"/>
        <end position="489"/>
    </location>
</feature>
<dbReference type="PANTHER" id="PTHR37984">
    <property type="entry name" value="PROTEIN CBG26694"/>
    <property type="match status" value="1"/>
</dbReference>
<keyword evidence="5" id="KW-0378">Hydrolase</keyword>
<proteinExistence type="predicted"/>
<evidence type="ECO:0000313" key="9">
    <source>
        <dbReference type="EMBL" id="CAF0818549.1"/>
    </source>
</evidence>
<dbReference type="SUPFAM" id="SSF53098">
    <property type="entry name" value="Ribonuclease H-like"/>
    <property type="match status" value="1"/>
</dbReference>
<protein>
    <recommendedName>
        <fullName evidence="8">Integrase catalytic domain-containing protein</fullName>
    </recommendedName>
</protein>
<dbReference type="GO" id="GO:0003676">
    <property type="term" value="F:nucleic acid binding"/>
    <property type="evidence" value="ECO:0007669"/>
    <property type="project" value="InterPro"/>
</dbReference>
<evidence type="ECO:0000256" key="5">
    <source>
        <dbReference type="ARBA" id="ARBA00022801"/>
    </source>
</evidence>
<dbReference type="InterPro" id="IPR012337">
    <property type="entry name" value="RNaseH-like_sf"/>
</dbReference>
<dbReference type="InterPro" id="IPR001584">
    <property type="entry name" value="Integrase_cat-core"/>
</dbReference>
<evidence type="ECO:0000256" key="3">
    <source>
        <dbReference type="ARBA" id="ARBA00022722"/>
    </source>
</evidence>
<keyword evidence="2" id="KW-0548">Nucleotidyltransferase</keyword>
<gene>
    <name evidence="9" type="ORF">OXX778_LOCUS7341</name>
</gene>
<dbReference type="GO" id="GO:0003964">
    <property type="term" value="F:RNA-directed DNA polymerase activity"/>
    <property type="evidence" value="ECO:0007669"/>
    <property type="project" value="UniProtKB-KW"/>
</dbReference>
<dbReference type="Proteomes" id="UP000663879">
    <property type="component" value="Unassembled WGS sequence"/>
</dbReference>
<dbReference type="FunFam" id="3.10.20.370:FF:000001">
    <property type="entry name" value="Retrovirus-related Pol polyprotein from transposon 17.6-like protein"/>
    <property type="match status" value="1"/>
</dbReference>
<keyword evidence="10" id="KW-1185">Reference proteome</keyword>
<name>A0A813TS71_9BILA</name>
<keyword evidence="1" id="KW-0808">Transferase</keyword>
<dbReference type="PANTHER" id="PTHR37984:SF11">
    <property type="entry name" value="INTEGRASE CATALYTIC DOMAIN-CONTAINING PROTEIN"/>
    <property type="match status" value="1"/>
</dbReference>
<dbReference type="SUPFAM" id="SSF56672">
    <property type="entry name" value="DNA/RNA polymerases"/>
    <property type="match status" value="1"/>
</dbReference>
<dbReference type="Pfam" id="PF17917">
    <property type="entry name" value="RT_RNaseH"/>
    <property type="match status" value="1"/>
</dbReference>
<sequence length="509" mass="58178">MLKESATGNILSYYNTKWITELVVDASPIGLVAILMQKNPKNTEDIRIIAYASRSLTDVKRRYAQIEKECLEIVWGFEKFHINLYGRVFVIKTDNKALEFIFKRSGEKTPLRIEQNPADFLSRKPLETECDGGKESNVELFVNYVFEQSVPSSITNEEVAKETANDPVLQELIGRIRGKKVNSFKRLSKNFDNVFHELTVKDQGVIMRGRNLVVPESLIDRVIDFYGPTPTNTSLLVIICDTSRFVIVEELGSNAGRFVIPVLHQIWVTFGIPVIIKTDNGPPFNVAEFENFCRVFSVKHRLISTYWPRANGEVEQFNRNLSKVMRNSAAKGISWKKELNSFLGIYRATPNSSTGQNEFESNDLDRKARENDENAKFKMKEYADKKPRCRTSDLEVEDLVWYKRSQGKVFDKKEPVRDLDQLRVVDTKGTMITAKSSTGEQVTRNSSCFKKIEGKLEKSSEPNLEEEVDSPGEPSGTLPRRSSRFGRGHIDKLQLNREKKSYILSLSLF</sequence>
<evidence type="ECO:0000256" key="2">
    <source>
        <dbReference type="ARBA" id="ARBA00022695"/>
    </source>
</evidence>
<dbReference type="InterPro" id="IPR041373">
    <property type="entry name" value="RT_RNaseH"/>
</dbReference>
<keyword evidence="6" id="KW-0695">RNA-directed DNA polymerase</keyword>
<dbReference type="EMBL" id="CAJNOC010000930">
    <property type="protein sequence ID" value="CAF0818549.1"/>
    <property type="molecule type" value="Genomic_DNA"/>
</dbReference>
<evidence type="ECO:0000259" key="8">
    <source>
        <dbReference type="PROSITE" id="PS50994"/>
    </source>
</evidence>
<dbReference type="Gene3D" id="3.30.420.10">
    <property type="entry name" value="Ribonuclease H-like superfamily/Ribonuclease H"/>
    <property type="match status" value="1"/>
</dbReference>
<evidence type="ECO:0000256" key="7">
    <source>
        <dbReference type="SAM" id="MobiDB-lite"/>
    </source>
</evidence>
<feature type="domain" description="Integrase catalytic" evidence="8">
    <location>
        <begin position="211"/>
        <end position="366"/>
    </location>
</feature>
<comment type="caution">
    <text evidence="9">The sequence shown here is derived from an EMBL/GenBank/DDBJ whole genome shotgun (WGS) entry which is preliminary data.</text>
</comment>
<reference evidence="9" key="1">
    <citation type="submission" date="2021-02" db="EMBL/GenBank/DDBJ databases">
        <authorList>
            <person name="Nowell W R."/>
        </authorList>
    </citation>
    <scope>NUCLEOTIDE SEQUENCE</scope>
    <source>
        <strain evidence="9">Ploen Becks lab</strain>
    </source>
</reference>
<keyword evidence="4" id="KW-0255">Endonuclease</keyword>
<evidence type="ECO:0000256" key="1">
    <source>
        <dbReference type="ARBA" id="ARBA00022679"/>
    </source>
</evidence>
<dbReference type="CDD" id="cd09274">
    <property type="entry name" value="RNase_HI_RT_Ty3"/>
    <property type="match status" value="1"/>
</dbReference>
<evidence type="ECO:0000256" key="6">
    <source>
        <dbReference type="ARBA" id="ARBA00022918"/>
    </source>
</evidence>
<dbReference type="Pfam" id="PF00665">
    <property type="entry name" value="rve"/>
    <property type="match status" value="1"/>
</dbReference>
<dbReference type="PROSITE" id="PS50994">
    <property type="entry name" value="INTEGRASE"/>
    <property type="match status" value="1"/>
</dbReference>
<dbReference type="OrthoDB" id="10068564at2759"/>
<dbReference type="InterPro" id="IPR050951">
    <property type="entry name" value="Retrovirus_Pol_polyprotein"/>
</dbReference>